<evidence type="ECO:0000256" key="2">
    <source>
        <dbReference type="ARBA" id="ARBA00022741"/>
    </source>
</evidence>
<dbReference type="InterPro" id="IPR003593">
    <property type="entry name" value="AAA+_ATPase"/>
</dbReference>
<keyword evidence="2" id="KW-0547">Nucleotide-binding</keyword>
<dbReference type="AlphaFoldDB" id="A0A9D2C4M1"/>
<keyword evidence="3 5" id="KW-0067">ATP-binding</keyword>
<evidence type="ECO:0000259" key="4">
    <source>
        <dbReference type="PROSITE" id="PS50893"/>
    </source>
</evidence>
<dbReference type="InterPro" id="IPR027417">
    <property type="entry name" value="P-loop_NTPase"/>
</dbReference>
<evidence type="ECO:0000256" key="1">
    <source>
        <dbReference type="ARBA" id="ARBA00022448"/>
    </source>
</evidence>
<dbReference type="SMART" id="SM00382">
    <property type="entry name" value="AAA"/>
    <property type="match status" value="1"/>
</dbReference>
<evidence type="ECO:0000313" key="6">
    <source>
        <dbReference type="Proteomes" id="UP000824007"/>
    </source>
</evidence>
<dbReference type="GO" id="GO:0016887">
    <property type="term" value="F:ATP hydrolysis activity"/>
    <property type="evidence" value="ECO:0007669"/>
    <property type="project" value="InterPro"/>
</dbReference>
<dbReference type="EMBL" id="DXDD01000018">
    <property type="protein sequence ID" value="HIY59347.1"/>
    <property type="molecule type" value="Genomic_DNA"/>
</dbReference>
<dbReference type="InterPro" id="IPR003439">
    <property type="entry name" value="ABC_transporter-like_ATP-bd"/>
</dbReference>
<organism evidence="5 6">
    <name type="scientific">Candidatus Eisenbergiella pullistercoris</name>
    <dbReference type="NCBI Taxonomy" id="2838555"/>
    <lineage>
        <taxon>Bacteria</taxon>
        <taxon>Bacillati</taxon>
        <taxon>Bacillota</taxon>
        <taxon>Clostridia</taxon>
        <taxon>Lachnospirales</taxon>
        <taxon>Lachnospiraceae</taxon>
        <taxon>Eisenbergiella</taxon>
    </lineage>
</organism>
<dbReference type="PANTHER" id="PTHR43776">
    <property type="entry name" value="TRANSPORT ATP-BINDING PROTEIN"/>
    <property type="match status" value="1"/>
</dbReference>
<reference evidence="5" key="1">
    <citation type="journal article" date="2021" name="PeerJ">
        <title>Extensive microbial diversity within the chicken gut microbiome revealed by metagenomics and culture.</title>
        <authorList>
            <person name="Gilroy R."/>
            <person name="Ravi A."/>
            <person name="Getino M."/>
            <person name="Pursley I."/>
            <person name="Horton D.L."/>
            <person name="Alikhan N.F."/>
            <person name="Baker D."/>
            <person name="Gharbi K."/>
            <person name="Hall N."/>
            <person name="Watson M."/>
            <person name="Adriaenssens E.M."/>
            <person name="Foster-Nyarko E."/>
            <person name="Jarju S."/>
            <person name="Secka A."/>
            <person name="Antonio M."/>
            <person name="Oren A."/>
            <person name="Chaudhuri R.R."/>
            <person name="La Ragione R."/>
            <person name="Hildebrand F."/>
            <person name="Pallen M.J."/>
        </authorList>
    </citation>
    <scope>NUCLEOTIDE SEQUENCE</scope>
    <source>
        <strain evidence="5">ChiSxjej3B15-24422</strain>
    </source>
</reference>
<reference evidence="5" key="2">
    <citation type="submission" date="2021-04" db="EMBL/GenBank/DDBJ databases">
        <authorList>
            <person name="Gilroy R."/>
        </authorList>
    </citation>
    <scope>NUCLEOTIDE SEQUENCE</scope>
    <source>
        <strain evidence="5">ChiSxjej3B15-24422</strain>
    </source>
</reference>
<dbReference type="PROSITE" id="PS00211">
    <property type="entry name" value="ABC_TRANSPORTER_1"/>
    <property type="match status" value="1"/>
</dbReference>
<comment type="caution">
    <text evidence="5">The sequence shown here is derived from an EMBL/GenBank/DDBJ whole genome shotgun (WGS) entry which is preliminary data.</text>
</comment>
<dbReference type="GO" id="GO:0005524">
    <property type="term" value="F:ATP binding"/>
    <property type="evidence" value="ECO:0007669"/>
    <property type="project" value="UniProtKB-KW"/>
</dbReference>
<keyword evidence="1" id="KW-0813">Transport</keyword>
<evidence type="ECO:0000313" key="5">
    <source>
        <dbReference type="EMBL" id="HIY59347.1"/>
    </source>
</evidence>
<evidence type="ECO:0000256" key="3">
    <source>
        <dbReference type="ARBA" id="ARBA00022840"/>
    </source>
</evidence>
<dbReference type="PANTHER" id="PTHR43776:SF5">
    <property type="entry name" value="ATPASE COMPONENT OF ABC-TYPE TRANSPORT SYSTEM"/>
    <property type="match status" value="1"/>
</dbReference>
<proteinExistence type="predicted"/>
<accession>A0A9D2C4M1</accession>
<feature type="domain" description="ABC transporter" evidence="4">
    <location>
        <begin position="2"/>
        <end position="201"/>
    </location>
</feature>
<sequence length="202" mass="22520">MLEAKSLNFSYEKKSSSRKILEDVNLSVSPGERVGILAPSGAGKTTLLKLLGGYLFPDSGRVLVDGKPLPEKGHCPAQLIWQHPEKAVNPRLRLGKTLAEGGPENPKLERRLGILPEWKNRFPQELSGGELQRFCIARALGPGTKYLLCDEISTMLDLITQGQIWRFLLEETAERKIGMVITSHSRELLDHVCTRQIRLDAL</sequence>
<name>A0A9D2C4M1_9FIRM</name>
<dbReference type="Gene3D" id="3.40.50.300">
    <property type="entry name" value="P-loop containing nucleotide triphosphate hydrolases"/>
    <property type="match status" value="1"/>
</dbReference>
<dbReference type="InterPro" id="IPR017871">
    <property type="entry name" value="ABC_transporter-like_CS"/>
</dbReference>
<protein>
    <submittedName>
        <fullName evidence="5">ATP-binding cassette domain-containing protein</fullName>
    </submittedName>
</protein>
<dbReference type="SUPFAM" id="SSF52540">
    <property type="entry name" value="P-loop containing nucleoside triphosphate hydrolases"/>
    <property type="match status" value="1"/>
</dbReference>
<dbReference type="PROSITE" id="PS50893">
    <property type="entry name" value="ABC_TRANSPORTER_2"/>
    <property type="match status" value="1"/>
</dbReference>
<dbReference type="Pfam" id="PF00005">
    <property type="entry name" value="ABC_tran"/>
    <property type="match status" value="1"/>
</dbReference>
<dbReference type="Proteomes" id="UP000824007">
    <property type="component" value="Unassembled WGS sequence"/>
</dbReference>
<gene>
    <name evidence="5" type="ORF">H9831_01490</name>
</gene>
<dbReference type="InterPro" id="IPR050319">
    <property type="entry name" value="ABC_transp_ATP-bind"/>
</dbReference>
<dbReference type="GO" id="GO:0055085">
    <property type="term" value="P:transmembrane transport"/>
    <property type="evidence" value="ECO:0007669"/>
    <property type="project" value="UniProtKB-ARBA"/>
</dbReference>